<feature type="compositionally biased region" description="Low complexity" evidence="1">
    <location>
        <begin position="62"/>
        <end position="74"/>
    </location>
</feature>
<evidence type="ECO:0000256" key="1">
    <source>
        <dbReference type="SAM" id="MobiDB-lite"/>
    </source>
</evidence>
<name>A0A0G0MTH7_9BACT</name>
<keyword evidence="2" id="KW-1133">Transmembrane helix</keyword>
<comment type="caution">
    <text evidence="3">The sequence shown here is derived from an EMBL/GenBank/DDBJ whole genome shotgun (WGS) entry which is preliminary data.</text>
</comment>
<keyword evidence="2" id="KW-0472">Membrane</keyword>
<reference evidence="3 4" key="1">
    <citation type="journal article" date="2015" name="Nature">
        <title>rRNA introns, odd ribosomes, and small enigmatic genomes across a large radiation of phyla.</title>
        <authorList>
            <person name="Brown C.T."/>
            <person name="Hug L.A."/>
            <person name="Thomas B.C."/>
            <person name="Sharon I."/>
            <person name="Castelle C.J."/>
            <person name="Singh A."/>
            <person name="Wilkins M.J."/>
            <person name="Williams K.H."/>
            <person name="Banfield J.F."/>
        </authorList>
    </citation>
    <scope>NUCLEOTIDE SEQUENCE [LARGE SCALE GENOMIC DNA]</scope>
</reference>
<proteinExistence type="predicted"/>
<accession>A0A0G0MTH7</accession>
<dbReference type="AlphaFoldDB" id="A0A0G0MTH7"/>
<dbReference type="Proteomes" id="UP000034799">
    <property type="component" value="Unassembled WGS sequence"/>
</dbReference>
<protein>
    <submittedName>
        <fullName evidence="3">Uncharacterized protein</fullName>
    </submittedName>
</protein>
<keyword evidence="2" id="KW-0812">Transmembrane</keyword>
<feature type="region of interest" description="Disordered" evidence="1">
    <location>
        <begin position="43"/>
        <end position="74"/>
    </location>
</feature>
<sequence>MEESKKRFPSWIFYILTFILGLTLGALSLYLLEYTGTTTLIKQKTASESKDTDTQNTQKDSSTPTPATTSAYTGTYISGQLPTGWRIVEYTDNTGSDMLVGGTTYSGLVGLKIFNNNDVEMFRLKAVDGIGGTEGCETVYRFSDSDQAYLDHGNDWTLATGVVPSNVINLTTSTYTEYNLLGWEVRRVASDLYRNMNSNLPGFNPACGIDVHLKITNLAYNRQTPAGITSGNTYYMSISSTVDTTQLEELDGVLQSLSVN</sequence>
<organism evidence="3 4">
    <name type="scientific">candidate division WS6 bacterium GW2011_GWF2_39_15</name>
    <dbReference type="NCBI Taxonomy" id="1619100"/>
    <lineage>
        <taxon>Bacteria</taxon>
        <taxon>Candidatus Dojkabacteria</taxon>
    </lineage>
</organism>
<dbReference type="EMBL" id="LBWK01000001">
    <property type="protein sequence ID" value="KKR06473.1"/>
    <property type="molecule type" value="Genomic_DNA"/>
</dbReference>
<gene>
    <name evidence="3" type="ORF">UT34_C0001G0514</name>
</gene>
<feature type="transmembrane region" description="Helical" evidence="2">
    <location>
        <begin position="12"/>
        <end position="32"/>
    </location>
</feature>
<evidence type="ECO:0000313" key="3">
    <source>
        <dbReference type="EMBL" id="KKR06473.1"/>
    </source>
</evidence>
<evidence type="ECO:0000313" key="4">
    <source>
        <dbReference type="Proteomes" id="UP000034799"/>
    </source>
</evidence>
<dbReference type="STRING" id="1619100.UT34_C0001G0514"/>
<evidence type="ECO:0000256" key="2">
    <source>
        <dbReference type="SAM" id="Phobius"/>
    </source>
</evidence>